<dbReference type="Proteomes" id="UP000325434">
    <property type="component" value="Unassembled WGS sequence"/>
</dbReference>
<dbReference type="EMBL" id="ML734772">
    <property type="protein sequence ID" value="KAB8240173.1"/>
    <property type="molecule type" value="Genomic_DNA"/>
</dbReference>
<reference evidence="1" key="1">
    <citation type="submission" date="2019-04" db="EMBL/GenBank/DDBJ databases">
        <title>Friends and foes A comparative genomics study of 23 Aspergillus species from section Flavi.</title>
        <authorList>
            <consortium name="DOE Joint Genome Institute"/>
            <person name="Kjaerbolling I."/>
            <person name="Vesth T."/>
            <person name="Frisvad J.C."/>
            <person name="Nybo J.L."/>
            <person name="Theobald S."/>
            <person name="Kildgaard S."/>
            <person name="Isbrandt T."/>
            <person name="Kuo A."/>
            <person name="Sato A."/>
            <person name="Lyhne E.K."/>
            <person name="Kogle M.E."/>
            <person name="Wiebenga A."/>
            <person name="Kun R.S."/>
            <person name="Lubbers R.J."/>
            <person name="Makela M.R."/>
            <person name="Barry K."/>
            <person name="Chovatia M."/>
            <person name="Clum A."/>
            <person name="Daum C."/>
            <person name="Haridas S."/>
            <person name="He G."/>
            <person name="LaButti K."/>
            <person name="Lipzen A."/>
            <person name="Mondo S."/>
            <person name="Riley R."/>
            <person name="Salamov A."/>
            <person name="Simmons B.A."/>
            <person name="Magnuson J.K."/>
            <person name="Henrissat B."/>
            <person name="Mortensen U.H."/>
            <person name="Larsen T.O."/>
            <person name="Devries R.P."/>
            <person name="Grigoriev I.V."/>
            <person name="Machida M."/>
            <person name="Baker S.E."/>
            <person name="Andersen M.R."/>
        </authorList>
    </citation>
    <scope>NUCLEOTIDE SEQUENCE [LARGE SCALE GENOMIC DNA]</scope>
    <source>
        <strain evidence="1">CBS 121.62</strain>
    </source>
</reference>
<accession>A0A5N6GI66</accession>
<protein>
    <submittedName>
        <fullName evidence="1">Uncharacterized protein</fullName>
    </submittedName>
</protein>
<gene>
    <name evidence="1" type="ORF">BDV35DRAFT_141251</name>
</gene>
<proteinExistence type="predicted"/>
<organism evidence="1">
    <name type="scientific">Aspergillus flavus</name>
    <dbReference type="NCBI Taxonomy" id="5059"/>
    <lineage>
        <taxon>Eukaryota</taxon>
        <taxon>Fungi</taxon>
        <taxon>Dikarya</taxon>
        <taxon>Ascomycota</taxon>
        <taxon>Pezizomycotina</taxon>
        <taxon>Eurotiomycetes</taxon>
        <taxon>Eurotiomycetidae</taxon>
        <taxon>Eurotiales</taxon>
        <taxon>Aspergillaceae</taxon>
        <taxon>Aspergillus</taxon>
        <taxon>Aspergillus subgen. Circumdati</taxon>
    </lineage>
</organism>
<sequence length="167" mass="19570">MTGCRQSIQSIHQQRIEERLADDYRDINVYEHIITDNLSQKEILTWYTDDRIRDSGRLKVLVILQDHLYMLVWLDEEVTEVLFESIHTSGHRRLSKNTIKALQLQKTPPLHRRFSCGSCPCKRLLFDSLEKLNSYQKGLIDSQGASRYPRPTLDDALKKLEPDDLQC</sequence>
<evidence type="ECO:0000313" key="1">
    <source>
        <dbReference type="EMBL" id="KAB8240173.1"/>
    </source>
</evidence>
<name>A0A5N6GI66_ASPFL</name>
<dbReference type="AlphaFoldDB" id="A0A5N6GI66"/>